<dbReference type="eggNOG" id="ENOG502QSV4">
    <property type="taxonomic scope" value="Eukaryota"/>
</dbReference>
<reference evidence="11" key="1">
    <citation type="journal article" date="2013" name="Nat. Genet.">
        <title>The draft genomes of soft-shell turtle and green sea turtle yield insights into the development and evolution of the turtle-specific body plan.</title>
        <authorList>
            <person name="Wang Z."/>
            <person name="Pascual-Anaya J."/>
            <person name="Zadissa A."/>
            <person name="Li W."/>
            <person name="Niimura Y."/>
            <person name="Huang Z."/>
            <person name="Li C."/>
            <person name="White S."/>
            <person name="Xiong Z."/>
            <person name="Fang D."/>
            <person name="Wang B."/>
            <person name="Ming Y."/>
            <person name="Chen Y."/>
            <person name="Zheng Y."/>
            <person name="Kuraku S."/>
            <person name="Pignatelli M."/>
            <person name="Herrero J."/>
            <person name="Beal K."/>
            <person name="Nozawa M."/>
            <person name="Li Q."/>
            <person name="Wang J."/>
            <person name="Zhang H."/>
            <person name="Yu L."/>
            <person name="Shigenobu S."/>
            <person name="Wang J."/>
            <person name="Liu J."/>
            <person name="Flicek P."/>
            <person name="Searle S."/>
            <person name="Wang J."/>
            <person name="Kuratani S."/>
            <person name="Yin Y."/>
            <person name="Aken B."/>
            <person name="Zhang G."/>
            <person name="Irie N."/>
        </authorList>
    </citation>
    <scope>NUCLEOTIDE SEQUENCE [LARGE SCALE GENOMIC DNA]</scope>
</reference>
<evidence type="ECO:0000256" key="8">
    <source>
        <dbReference type="SAM" id="MobiDB-lite"/>
    </source>
</evidence>
<feature type="transmembrane region" description="Helical" evidence="9">
    <location>
        <begin position="301"/>
        <end position="321"/>
    </location>
</feature>
<evidence type="ECO:0000256" key="1">
    <source>
        <dbReference type="ARBA" id="ARBA00004477"/>
    </source>
</evidence>
<evidence type="ECO:0000256" key="3">
    <source>
        <dbReference type="ARBA" id="ARBA00022824"/>
    </source>
</evidence>
<dbReference type="EMBL" id="KB532022">
    <property type="protein sequence ID" value="EMP34493.1"/>
    <property type="molecule type" value="Genomic_DNA"/>
</dbReference>
<dbReference type="PANTHER" id="PTHR23052">
    <property type="entry name" value="AXONEMAL DYNEIN LIGHT CHAIN DOMAIN-CONTAINING PROTEIN 1"/>
    <property type="match status" value="1"/>
</dbReference>
<keyword evidence="6 9" id="KW-0472">Membrane</keyword>
<name>M7BQX8_CHEMY</name>
<keyword evidence="3" id="KW-0256">Endoplasmic reticulum</keyword>
<feature type="coiled-coil region" evidence="7">
    <location>
        <begin position="673"/>
        <end position="721"/>
    </location>
</feature>
<dbReference type="PANTHER" id="PTHR23052:SF1">
    <property type="entry name" value="AXONEMAL DYNEIN LIGHT CHAIN DOMAIN-CONTAINING PROTEIN 1"/>
    <property type="match status" value="1"/>
</dbReference>
<feature type="transmembrane region" description="Helical" evidence="9">
    <location>
        <begin position="177"/>
        <end position="198"/>
    </location>
</feature>
<feature type="compositionally biased region" description="Basic and acidic residues" evidence="8">
    <location>
        <begin position="1209"/>
        <end position="1234"/>
    </location>
</feature>
<evidence type="ECO:0000313" key="11">
    <source>
        <dbReference type="Proteomes" id="UP000031443"/>
    </source>
</evidence>
<accession>M7BQX8</accession>
<feature type="region of interest" description="Disordered" evidence="8">
    <location>
        <begin position="1180"/>
        <end position="1333"/>
    </location>
</feature>
<evidence type="ECO:0000256" key="5">
    <source>
        <dbReference type="ARBA" id="ARBA00023054"/>
    </source>
</evidence>
<feature type="compositionally biased region" description="Polar residues" evidence="8">
    <location>
        <begin position="438"/>
        <end position="447"/>
    </location>
</feature>
<evidence type="ECO:0000256" key="4">
    <source>
        <dbReference type="ARBA" id="ARBA00022989"/>
    </source>
</evidence>
<feature type="transmembrane region" description="Helical" evidence="9">
    <location>
        <begin position="358"/>
        <end position="377"/>
    </location>
</feature>
<comment type="subcellular location">
    <subcellularLocation>
        <location evidence="1">Endoplasmic reticulum membrane</location>
        <topology evidence="1">Multi-pass membrane protein</topology>
    </subcellularLocation>
</comment>
<dbReference type="Pfam" id="PF03062">
    <property type="entry name" value="MBOAT"/>
    <property type="match status" value="1"/>
</dbReference>
<dbReference type="InterPro" id="IPR004299">
    <property type="entry name" value="MBOAT_fam"/>
</dbReference>
<sequence length="1333" mass="152862">MHAAPLLQLLLSVPPAPAGSKGELKPAFMKEVDSHFTEFVNRLIAKAVLLESSTATSTFPAATCSERDLHKTKGLRAPPEHGKLFTARRSLLDELFEVNHIRTIYHMFIALLILFILSTLVVDFIDEGRENVPRVLSSAKEKSSTIPVPQVTQYLYFLFAPTLIYRDNYPRNPMIRWGYVATKFAQVIGSLFYAYYIFVRLCIPPFRNISQEPFNLRGLVLCIFNSILPGVLILFLVFFAFLHCWLNAFAEMLRFADRMFYEDWWNSTSYANYYRTWNVVVHDWLYYYAYRDFLWFFGKKFKAAAMLSVFAVSAAVHEYVLGVCFGYFYPVLFCLFMCFGMVFNFILNDRRKGPIWNVIMWTSLFLGQGVIICLYSQEWYAHQYCPLKNCDFIPEEILLALTSAASTAYSPEYLRPPKKNKSAKDFKCPTPKAGWGSHGSSEKQYQPPSGVPPCGGLGLSPPRPLVNCAHHRHRGEYACPRWALAASHSQEQVQIPHRPSNLSDGSWKTSVADSLVPEEFHIVKNKGVLGLEYYDEKPSGRLEVIQLMKVMDTMLEKAGVDDEQIGITGPSQLHNVLEVLKTEQNIYNIVFHELIRQVSVDCAERGELLSKLRQRYVNLLDRIPQQMRNLYKEMMAQRVMDRHITEELYNFKESVRRLTSELCEVREHDFRVTREAERAHEELADAVRDAELNANLVEEYRELYELQRARLETQLLQLTQEREIWSSATYDLATKVIGRNQLMLSRKLYVSEKAWTKVIKHFIVLLASQDTADLSNLQEITEQFRELLDRIGVEVEHAENSSREKLRIVQNGLTKWMQYFQDNVFSSLLNFSPCTSSGKASFSNMKGEVLEEILQDFKNLENMLNEDLEQYGGEVLLMKKETLKTAANLQKRWTELGQTVLSRHKDINGVLPPELKVMEEINERTNELCQQYSIRINGENGVTRILTGLVSSMEDWTFKMLTNKRGSGMHESDWLKLFRVIPDWLTQVAALMTIIGSSQSHEDRRNGKPHVSVVSGDVFRMIQQWILTTTSGAEKDNIQLTQEMIDLHKALTMWIVNLLTLMVPDHPSNKGLIENESEAAKDQELKKLRGYKLEEEAMNLVPKLSKFSSYVMSCCKELVDVTIRKKQAELDSDHNYELRELEKIKTECLDWINTCNLLLSEFKGSPVSLLSLEEQRNLFGPQETQPQTHSIHVDSSLPEEISETSSELGKGKTEDVDVDKKSVKGEEVLGEKQEPPAPEFSSDALTVNREVTEDTVREAEIRAQNAEERSESLDEHLEEALGRIQDLEKQLEKALKAQEVAPKPEVSSQEESKPTSHKPSASARSRKATKPKH</sequence>
<dbReference type="Proteomes" id="UP000031443">
    <property type="component" value="Unassembled WGS sequence"/>
</dbReference>
<organism evidence="10 11">
    <name type="scientific">Chelonia mydas</name>
    <name type="common">Green sea-turtle</name>
    <name type="synonym">Chelonia agassizi</name>
    <dbReference type="NCBI Taxonomy" id="8469"/>
    <lineage>
        <taxon>Eukaryota</taxon>
        <taxon>Metazoa</taxon>
        <taxon>Chordata</taxon>
        <taxon>Craniata</taxon>
        <taxon>Vertebrata</taxon>
        <taxon>Euteleostomi</taxon>
        <taxon>Archelosauria</taxon>
        <taxon>Testudinata</taxon>
        <taxon>Testudines</taxon>
        <taxon>Cryptodira</taxon>
        <taxon>Durocryptodira</taxon>
        <taxon>Americhelydia</taxon>
        <taxon>Chelonioidea</taxon>
        <taxon>Cheloniidae</taxon>
        <taxon>Chelonia</taxon>
    </lineage>
</organism>
<keyword evidence="2 9" id="KW-0812">Transmembrane</keyword>
<dbReference type="InterPro" id="IPR019347">
    <property type="entry name" value="Axonemal_dynein_light_chain"/>
</dbReference>
<evidence type="ECO:0000313" key="10">
    <source>
        <dbReference type="EMBL" id="EMP34493.1"/>
    </source>
</evidence>
<feature type="compositionally biased region" description="Basic residues" evidence="8">
    <location>
        <begin position="1324"/>
        <end position="1333"/>
    </location>
</feature>
<proteinExistence type="predicted"/>
<feature type="transmembrane region" description="Helical" evidence="9">
    <location>
        <begin position="327"/>
        <end position="346"/>
    </location>
</feature>
<keyword evidence="5 7" id="KW-0175">Coiled coil</keyword>
<gene>
    <name evidence="10" type="ORF">UY3_08322</name>
</gene>
<keyword evidence="11" id="KW-1185">Reference proteome</keyword>
<keyword evidence="4 9" id="KW-1133">Transmembrane helix</keyword>
<feature type="transmembrane region" description="Helical" evidence="9">
    <location>
        <begin position="219"/>
        <end position="250"/>
    </location>
</feature>
<dbReference type="InterPro" id="IPR052845">
    <property type="entry name" value="Axonemal_dynein_LC_domain"/>
</dbReference>
<feature type="region of interest" description="Disordered" evidence="8">
    <location>
        <begin position="431"/>
        <end position="451"/>
    </location>
</feature>
<dbReference type="GO" id="GO:0005789">
    <property type="term" value="C:endoplasmic reticulum membrane"/>
    <property type="evidence" value="ECO:0007669"/>
    <property type="project" value="UniProtKB-SubCell"/>
</dbReference>
<evidence type="ECO:0000256" key="7">
    <source>
        <dbReference type="SAM" id="Coils"/>
    </source>
</evidence>
<evidence type="ECO:0000256" key="9">
    <source>
        <dbReference type="SAM" id="Phobius"/>
    </source>
</evidence>
<feature type="transmembrane region" description="Helical" evidence="9">
    <location>
        <begin position="104"/>
        <end position="125"/>
    </location>
</feature>
<protein>
    <submittedName>
        <fullName evidence="10">Axonemal dynein light chain domain-containing protein 1</fullName>
    </submittedName>
</protein>
<evidence type="ECO:0000256" key="2">
    <source>
        <dbReference type="ARBA" id="ARBA00022692"/>
    </source>
</evidence>
<dbReference type="Pfam" id="PF10211">
    <property type="entry name" value="Ax_dynein_light"/>
    <property type="match status" value="1"/>
</dbReference>
<feature type="compositionally biased region" description="Basic and acidic residues" evidence="8">
    <location>
        <begin position="1250"/>
        <end position="1296"/>
    </location>
</feature>
<evidence type="ECO:0000256" key="6">
    <source>
        <dbReference type="ARBA" id="ARBA00023136"/>
    </source>
</evidence>